<dbReference type="NCBIfam" id="NF033563">
    <property type="entry name" value="transpos_IS30"/>
    <property type="match status" value="1"/>
</dbReference>
<evidence type="ECO:0000256" key="1">
    <source>
        <dbReference type="ARBA" id="ARBA00002190"/>
    </source>
</evidence>
<dbReference type="InterPro" id="IPR001584">
    <property type="entry name" value="Integrase_cat-core"/>
</dbReference>
<evidence type="ECO:0000259" key="6">
    <source>
        <dbReference type="PROSITE" id="PS50994"/>
    </source>
</evidence>
<evidence type="ECO:0000256" key="4">
    <source>
        <dbReference type="ARBA" id="ARBA00023125"/>
    </source>
</evidence>
<comment type="similarity">
    <text evidence="2">Belongs to the transposase IS30 family.</text>
</comment>
<dbReference type="InterPro" id="IPR051917">
    <property type="entry name" value="Transposase-Integrase"/>
</dbReference>
<evidence type="ECO:0000313" key="8">
    <source>
        <dbReference type="Proteomes" id="UP001244563"/>
    </source>
</evidence>
<keyword evidence="8" id="KW-1185">Reference proteome</keyword>
<organism evidence="7 8">
    <name type="scientific">Paenarthrobacter nicotinovorans</name>
    <name type="common">Arthrobacter nicotinovorans</name>
    <dbReference type="NCBI Taxonomy" id="29320"/>
    <lineage>
        <taxon>Bacteria</taxon>
        <taxon>Bacillati</taxon>
        <taxon>Actinomycetota</taxon>
        <taxon>Actinomycetes</taxon>
        <taxon>Micrococcales</taxon>
        <taxon>Micrococcaceae</taxon>
        <taxon>Paenarthrobacter</taxon>
    </lineage>
</organism>
<dbReference type="PANTHER" id="PTHR10948:SF23">
    <property type="entry name" value="TRANSPOSASE INSI FOR INSERTION SEQUENCE ELEMENT IS30A-RELATED"/>
    <property type="match status" value="1"/>
</dbReference>
<comment type="function">
    <text evidence="1">Required for the transposition of the insertion element.</text>
</comment>
<dbReference type="Proteomes" id="UP001244563">
    <property type="component" value="Unassembled WGS sequence"/>
</dbReference>
<feature type="domain" description="Integrase catalytic" evidence="6">
    <location>
        <begin position="413"/>
        <end position="576"/>
    </location>
</feature>
<keyword evidence="4" id="KW-0238">DNA-binding</keyword>
<evidence type="ECO:0000313" key="7">
    <source>
        <dbReference type="EMBL" id="MDQ0104380.1"/>
    </source>
</evidence>
<keyword evidence="5" id="KW-0233">DNA recombination</keyword>
<dbReference type="InterPro" id="IPR001598">
    <property type="entry name" value="Transposase_IS30_CS"/>
</dbReference>
<name>A0ABT9TRS3_PAENI</name>
<sequence>MYLSSTSPAGVRFLASIKQGNDLKPSARSAGIGKETGYRWLRERYLEFRRDGSSPADSMAALGFVSSRIPAWEATVSGTTGRHHLQANAEDEAAFWAAFEGGKSLDESALAGAVSRSTSYRWLHIRFDQLRSSKVTVTRCQSLLRLTDQRCRSFERERLARLAKDRNAAAAAQHAAVLSSSRYADQVLASTVSAAQQRRTERDTKYWQLMREGKSNAHACRLLGMHRRTGTLLRRANNYQIPSLKPPPATTGRYLDARERLQIADLLELGHSMRGVARELGRQPSTIKRELDRHRDVEGRYLPRTADHDARLQRARPKAHKLVADPRLRKLVQRKLNRCWSPDEICGWMKRTYPDDQTLRLSPETIYRSLLLREGQGLHKRYATKLRTGRRIRKTRWRTRTGQGSRIRNMTMIDQRPAEVETRLEAGHWEGDLIVGVGSVSAMMTLRERKTQYGIIVNLPRDHTAASVNAAAISAFATLPPSLKRSLTWDQGVEMASHEALTQATGVPVFFAKRSSPWQRGANENLNGLVRQYFPKGTNLAVHSDQHVDHVMREINTRPRKNLHYDTPAARFRAEHKVPNAVLR</sequence>
<accession>A0ABT9TRS3</accession>
<proteinExistence type="inferred from homology"/>
<dbReference type="InterPro" id="IPR025246">
    <property type="entry name" value="IS30-like_HTH"/>
</dbReference>
<gene>
    <name evidence="7" type="ORF">J2T10_004054</name>
</gene>
<dbReference type="RefSeq" id="WP_306879592.1">
    <property type="nucleotide sequence ID" value="NZ_JAUSSW010000016.1"/>
</dbReference>
<evidence type="ECO:0000256" key="5">
    <source>
        <dbReference type="ARBA" id="ARBA00023172"/>
    </source>
</evidence>
<dbReference type="InterPro" id="IPR012337">
    <property type="entry name" value="RNaseH-like_sf"/>
</dbReference>
<evidence type="ECO:0000256" key="2">
    <source>
        <dbReference type="ARBA" id="ARBA00006363"/>
    </source>
</evidence>
<dbReference type="PANTHER" id="PTHR10948">
    <property type="entry name" value="TRANSPOSASE"/>
    <property type="match status" value="1"/>
</dbReference>
<protein>
    <submittedName>
        <fullName evidence="7">IS30 family transposase</fullName>
    </submittedName>
</protein>
<dbReference type="Pfam" id="PF13936">
    <property type="entry name" value="HTH_38"/>
    <property type="match status" value="1"/>
</dbReference>
<dbReference type="InterPro" id="IPR036397">
    <property type="entry name" value="RNaseH_sf"/>
</dbReference>
<dbReference type="Gene3D" id="3.30.420.10">
    <property type="entry name" value="Ribonuclease H-like superfamily/Ribonuclease H"/>
    <property type="match status" value="1"/>
</dbReference>
<dbReference type="PROSITE" id="PS01043">
    <property type="entry name" value="TRANSPOSASE_IS30"/>
    <property type="match status" value="1"/>
</dbReference>
<evidence type="ECO:0000256" key="3">
    <source>
        <dbReference type="ARBA" id="ARBA00022578"/>
    </source>
</evidence>
<keyword evidence="3" id="KW-0815">Transposition</keyword>
<dbReference type="EMBL" id="JAUSSW010000016">
    <property type="protein sequence ID" value="MDQ0104380.1"/>
    <property type="molecule type" value="Genomic_DNA"/>
</dbReference>
<reference evidence="7 8" key="1">
    <citation type="submission" date="2023-07" db="EMBL/GenBank/DDBJ databases">
        <title>Sorghum-associated microbial communities from plants grown in Nebraska, USA.</title>
        <authorList>
            <person name="Schachtman D."/>
        </authorList>
    </citation>
    <scope>NUCLEOTIDE SEQUENCE [LARGE SCALE GENOMIC DNA]</scope>
    <source>
        <strain evidence="7 8">CC523</strain>
    </source>
</reference>
<dbReference type="InterPro" id="IPR053392">
    <property type="entry name" value="Transposase_IS30-like"/>
</dbReference>
<dbReference type="SUPFAM" id="SSF53098">
    <property type="entry name" value="Ribonuclease H-like"/>
    <property type="match status" value="1"/>
</dbReference>
<comment type="caution">
    <text evidence="7">The sequence shown here is derived from an EMBL/GenBank/DDBJ whole genome shotgun (WGS) entry which is preliminary data.</text>
</comment>
<dbReference type="PROSITE" id="PS50994">
    <property type="entry name" value="INTEGRASE"/>
    <property type="match status" value="1"/>
</dbReference>